<dbReference type="STRING" id="1781255.BH720_25235"/>
<dbReference type="AlphaFoldDB" id="A0A1E5QCS7"/>
<dbReference type="InterPro" id="IPR003646">
    <property type="entry name" value="SH3-like_bac-type"/>
</dbReference>
<gene>
    <name evidence="3" type="ORF">BH720_25235</name>
</gene>
<dbReference type="RefSeq" id="WP_069969991.1">
    <property type="nucleotide sequence ID" value="NZ_CM124774.1"/>
</dbReference>
<keyword evidence="1" id="KW-0732">Signal</keyword>
<feature type="domain" description="SH3b" evidence="2">
    <location>
        <begin position="126"/>
        <end position="178"/>
    </location>
</feature>
<evidence type="ECO:0000313" key="3">
    <source>
        <dbReference type="EMBL" id="OEJ72384.1"/>
    </source>
</evidence>
<dbReference type="OrthoDB" id="463619at2"/>
<dbReference type="Pfam" id="PF08239">
    <property type="entry name" value="SH3_3"/>
    <property type="match status" value="1"/>
</dbReference>
<comment type="caution">
    <text evidence="3">The sequence shown here is derived from an EMBL/GenBank/DDBJ whole genome shotgun (WGS) entry which is preliminary data.</text>
</comment>
<feature type="signal peptide" evidence="1">
    <location>
        <begin position="1"/>
        <end position="20"/>
    </location>
</feature>
<name>A0A1E5QCS7_9CYAN</name>
<feature type="chain" id="PRO_5009184215" description="SH3b domain-containing protein" evidence="1">
    <location>
        <begin position="21"/>
        <end position="271"/>
    </location>
</feature>
<proteinExistence type="predicted"/>
<evidence type="ECO:0000256" key="1">
    <source>
        <dbReference type="SAM" id="SignalP"/>
    </source>
</evidence>
<dbReference type="EMBL" id="MJGC01000132">
    <property type="protein sequence ID" value="OEJ72384.1"/>
    <property type="molecule type" value="Genomic_DNA"/>
</dbReference>
<accession>A0A1E5QCS7</accession>
<dbReference type="Gene3D" id="2.30.30.40">
    <property type="entry name" value="SH3 Domains"/>
    <property type="match status" value="1"/>
</dbReference>
<sequence length="271" mass="28370">MSVYRQWGATLALFSTLAIASADLVQTQSAIAQPPSPPELQLAQGLVGQCRAATRDIFIYSERSTTSTRLRAIPANSQVTLADQGSGGWIAISAPTAGFVQAADLRPCTGTQPQPGANLCRQLTTALNVRANPSETARIVSTLNSGQRVTLRSAEERVVAGRSWVEITGPTAGWISSGVGTNRNITNCPGGTDGTAGRVCRVTVANGLRTYQSAGGAVTGSGIGFNEAVTITGERRTIGDRVWLQISRPVNAWISSGFVGNESNLTPNPCR</sequence>
<evidence type="ECO:0000259" key="2">
    <source>
        <dbReference type="Pfam" id="PF08239"/>
    </source>
</evidence>
<protein>
    <recommendedName>
        <fullName evidence="2">SH3b domain-containing protein</fullName>
    </recommendedName>
</protein>
<reference evidence="3" key="1">
    <citation type="submission" date="2016-09" db="EMBL/GenBank/DDBJ databases">
        <title>Draft genome of thermotolerant cyanobacterium Desertifilum sp. strain IPPAS B-1220.</title>
        <authorList>
            <person name="Sinetova M.A."/>
            <person name="Bolakhan K."/>
            <person name="Zayadan B.K."/>
            <person name="Mironov K.S."/>
            <person name="Ustinova V."/>
            <person name="Kupriyanova E.V."/>
            <person name="Sidorov R.A."/>
            <person name="Skrypnik A.N."/>
            <person name="Gogoleva N.E."/>
            <person name="Gogolev Y.V."/>
            <person name="Los D.A."/>
        </authorList>
    </citation>
    <scope>NUCLEOTIDE SEQUENCE [LARGE SCALE GENOMIC DNA]</scope>
    <source>
        <strain evidence="3">IPPAS B-1220</strain>
    </source>
</reference>
<organism evidence="3">
    <name type="scientific">Desertifilum tharense IPPAS B-1220</name>
    <dbReference type="NCBI Taxonomy" id="1781255"/>
    <lineage>
        <taxon>Bacteria</taxon>
        <taxon>Bacillati</taxon>
        <taxon>Cyanobacteriota</taxon>
        <taxon>Cyanophyceae</taxon>
        <taxon>Desertifilales</taxon>
        <taxon>Desertifilaceae</taxon>
        <taxon>Desertifilum</taxon>
    </lineage>
</organism>